<dbReference type="AlphaFoldDB" id="B1ZPH6"/>
<evidence type="ECO:0000259" key="4">
    <source>
        <dbReference type="SMART" id="SM00382"/>
    </source>
</evidence>
<protein>
    <submittedName>
        <fullName evidence="6">ATPase AAA-2 domain protein</fullName>
    </submittedName>
</protein>
<dbReference type="Gene3D" id="3.40.50.300">
    <property type="entry name" value="P-loop containing nucleotide triphosphate hydrolases"/>
    <property type="match status" value="1"/>
</dbReference>
<evidence type="ECO:0000256" key="3">
    <source>
        <dbReference type="ARBA" id="ARBA00023186"/>
    </source>
</evidence>
<reference evidence="6 7" key="1">
    <citation type="journal article" date="2011" name="J. Bacteriol.">
        <title>Genome sequence of the verrucomicrobium Opitutus terrae PB90-1, an abundant inhabitant of rice paddy soil ecosystems.</title>
        <authorList>
            <person name="van Passel M.W."/>
            <person name="Kant R."/>
            <person name="Palva A."/>
            <person name="Copeland A."/>
            <person name="Lucas S."/>
            <person name="Lapidus A."/>
            <person name="Glavina del Rio T."/>
            <person name="Pitluck S."/>
            <person name="Goltsman E."/>
            <person name="Clum A."/>
            <person name="Sun H."/>
            <person name="Schmutz J."/>
            <person name="Larimer F.W."/>
            <person name="Land M.L."/>
            <person name="Hauser L."/>
            <person name="Kyrpides N."/>
            <person name="Mikhailova N."/>
            <person name="Richardson P.P."/>
            <person name="Janssen P.H."/>
            <person name="de Vos W.M."/>
            <person name="Smidt H."/>
        </authorList>
    </citation>
    <scope>NUCLEOTIDE SEQUENCE [LARGE SCALE GENOMIC DNA]</scope>
    <source>
        <strain evidence="7">DSM 11246 / JCM 15787 / PB90-1</strain>
    </source>
</reference>
<feature type="domain" description="AAA+ ATPase" evidence="4">
    <location>
        <begin position="48"/>
        <end position="187"/>
    </location>
</feature>
<dbReference type="SUPFAM" id="SSF52540">
    <property type="entry name" value="P-loop containing nucleoside triphosphate hydrolases"/>
    <property type="match status" value="1"/>
</dbReference>
<feature type="domain" description="Clp ATPase C-terminal" evidence="5">
    <location>
        <begin position="211"/>
        <end position="299"/>
    </location>
</feature>
<keyword evidence="1" id="KW-0547">Nucleotide-binding</keyword>
<keyword evidence="2" id="KW-0067">ATP-binding</keyword>
<dbReference type="HOGENOM" id="CLU_005070_9_1_0"/>
<dbReference type="RefSeq" id="WP_012374033.1">
    <property type="nucleotide sequence ID" value="NC_010571.1"/>
</dbReference>
<dbReference type="PRINTS" id="PR00300">
    <property type="entry name" value="CLPPROTEASEA"/>
</dbReference>
<name>B1ZPH6_OPITP</name>
<dbReference type="OrthoDB" id="9803641at2"/>
<dbReference type="eggNOG" id="COG0542">
    <property type="taxonomic scope" value="Bacteria"/>
</dbReference>
<accession>B1ZPH6</accession>
<proteinExistence type="predicted"/>
<evidence type="ECO:0000313" key="7">
    <source>
        <dbReference type="Proteomes" id="UP000007013"/>
    </source>
</evidence>
<evidence type="ECO:0000313" key="6">
    <source>
        <dbReference type="EMBL" id="ACB74495.1"/>
    </source>
</evidence>
<dbReference type="STRING" id="452637.Oter_1209"/>
<gene>
    <name evidence="6" type="ordered locus">Oter_1209</name>
</gene>
<dbReference type="Pfam" id="PF10431">
    <property type="entry name" value="ClpB_D2-small"/>
    <property type="match status" value="1"/>
</dbReference>
<evidence type="ECO:0000259" key="5">
    <source>
        <dbReference type="SMART" id="SM01086"/>
    </source>
</evidence>
<keyword evidence="3" id="KW-0143">Chaperone</keyword>
<dbReference type="InterPro" id="IPR027417">
    <property type="entry name" value="P-loop_NTPase"/>
</dbReference>
<dbReference type="EMBL" id="CP001032">
    <property type="protein sequence ID" value="ACB74495.1"/>
    <property type="molecule type" value="Genomic_DNA"/>
</dbReference>
<dbReference type="InterPro" id="IPR050130">
    <property type="entry name" value="ClpA_ClpB"/>
</dbReference>
<dbReference type="KEGG" id="ote:Oter_1209"/>
<dbReference type="PANTHER" id="PTHR11638:SF18">
    <property type="entry name" value="HEAT SHOCK PROTEIN 104"/>
    <property type="match status" value="1"/>
</dbReference>
<evidence type="ECO:0000256" key="2">
    <source>
        <dbReference type="ARBA" id="ARBA00022840"/>
    </source>
</evidence>
<keyword evidence="7" id="KW-1185">Reference proteome</keyword>
<organism evidence="6 7">
    <name type="scientific">Opitutus terrae (strain DSM 11246 / JCM 15787 / PB90-1)</name>
    <dbReference type="NCBI Taxonomy" id="452637"/>
    <lineage>
        <taxon>Bacteria</taxon>
        <taxon>Pseudomonadati</taxon>
        <taxon>Verrucomicrobiota</taxon>
        <taxon>Opitutia</taxon>
        <taxon>Opitutales</taxon>
        <taxon>Opitutaceae</taxon>
        <taxon>Opitutus</taxon>
    </lineage>
</organism>
<dbReference type="InterPro" id="IPR003959">
    <property type="entry name" value="ATPase_AAA_core"/>
</dbReference>
<dbReference type="InterPro" id="IPR003593">
    <property type="entry name" value="AAA+_ATPase"/>
</dbReference>
<dbReference type="Gene3D" id="1.10.8.60">
    <property type="match status" value="1"/>
</dbReference>
<dbReference type="PANTHER" id="PTHR11638">
    <property type="entry name" value="ATP-DEPENDENT CLP PROTEASE"/>
    <property type="match status" value="1"/>
</dbReference>
<dbReference type="Pfam" id="PF07724">
    <property type="entry name" value="AAA_2"/>
    <property type="match status" value="1"/>
</dbReference>
<evidence type="ECO:0000256" key="1">
    <source>
        <dbReference type="ARBA" id="ARBA00022741"/>
    </source>
</evidence>
<dbReference type="SMART" id="SM00382">
    <property type="entry name" value="AAA"/>
    <property type="match status" value="1"/>
</dbReference>
<dbReference type="GO" id="GO:0034605">
    <property type="term" value="P:cellular response to heat"/>
    <property type="evidence" value="ECO:0007669"/>
    <property type="project" value="TreeGrafter"/>
</dbReference>
<sequence>MTAAHSRETLRALPTRLRGAIIGQDEAVRTVVERLQHGELGLTQRGRPKASFLFLGPTGVGKTELSLRFTEDLIGPGRLVRLDMSEYQTPDRLGLLLGTSRDDPGRIAEGFDACAGVGTLLFDEIEKAHPRVLNILLQLLDVARLTTGGNRVLDFSPWYCVLTSNLGSQRILTMRKSKYETMERLVRQEAQRELSPELFARITATVVFNKLGYEAQCGIAAAMLANELREQAARGYAMTADANAVEVIVQQGYDDRLGARPMRDATERLVRNALAEDLLNQGRGIGRLRAHPAGIKLELLPAATAAAA</sequence>
<dbReference type="GO" id="GO:0016887">
    <property type="term" value="F:ATP hydrolysis activity"/>
    <property type="evidence" value="ECO:0007669"/>
    <property type="project" value="InterPro"/>
</dbReference>
<dbReference type="Proteomes" id="UP000007013">
    <property type="component" value="Chromosome"/>
</dbReference>
<dbReference type="GO" id="GO:0005524">
    <property type="term" value="F:ATP binding"/>
    <property type="evidence" value="ECO:0007669"/>
    <property type="project" value="UniProtKB-KW"/>
</dbReference>
<dbReference type="InterPro" id="IPR019489">
    <property type="entry name" value="Clp_ATPase_C"/>
</dbReference>
<dbReference type="InterPro" id="IPR001270">
    <property type="entry name" value="ClpA/B"/>
</dbReference>
<dbReference type="GO" id="GO:0005737">
    <property type="term" value="C:cytoplasm"/>
    <property type="evidence" value="ECO:0007669"/>
    <property type="project" value="TreeGrafter"/>
</dbReference>
<dbReference type="SMART" id="SM01086">
    <property type="entry name" value="ClpB_D2-small"/>
    <property type="match status" value="1"/>
</dbReference>